<protein>
    <submittedName>
        <fullName evidence="2">Metallophosphoesterase</fullName>
    </submittedName>
</protein>
<name>A0A832RVL4_9EURY</name>
<dbReference type="EMBL" id="DUIH01000009">
    <property type="protein sequence ID" value="HIH69294.1"/>
    <property type="molecule type" value="Genomic_DNA"/>
</dbReference>
<dbReference type="SUPFAM" id="SSF56300">
    <property type="entry name" value="Metallo-dependent phosphatases"/>
    <property type="match status" value="1"/>
</dbReference>
<sequence length="217" mass="22647">MKVLLVADAHGRYTWIPHLVHDAGSVDVSVIAGDLTNFGPPMLAARLIGMLPAPVLAVGGNCDPPEVHHTIERAGGVCVHATLHTLDDVVFMGVGGSNPTPFSTPFELPEEKIGSILTSLMEKAEEMGGTRVLVSHAPPYGVLDEVGGTHVGSRAVAALLGRVDAILCGHIHEARGIERVQGTLVVNPGPAFNAMAALVWVGDGVRAELMEVEGHDS</sequence>
<dbReference type="PANTHER" id="PTHR37523">
    <property type="entry name" value="METALLOPHOSPHOESTERASE"/>
    <property type="match status" value="1"/>
</dbReference>
<dbReference type="RefSeq" id="WP_042685587.1">
    <property type="nucleotide sequence ID" value="NZ_DUIH01000009.1"/>
</dbReference>
<evidence type="ECO:0000259" key="1">
    <source>
        <dbReference type="Pfam" id="PF12850"/>
    </source>
</evidence>
<gene>
    <name evidence="2" type="ORF">HA299_01535</name>
</gene>
<organism evidence="2 3">
    <name type="scientific">Methermicoccus shengliensis</name>
    <dbReference type="NCBI Taxonomy" id="660064"/>
    <lineage>
        <taxon>Archaea</taxon>
        <taxon>Methanobacteriati</taxon>
        <taxon>Methanobacteriota</taxon>
        <taxon>Stenosarchaea group</taxon>
        <taxon>Methanomicrobia</taxon>
        <taxon>Methanosarcinales</taxon>
        <taxon>Methermicoccaceae</taxon>
        <taxon>Methermicoccus</taxon>
    </lineage>
</organism>
<dbReference type="Proteomes" id="UP000600363">
    <property type="component" value="Unassembled WGS sequence"/>
</dbReference>
<evidence type="ECO:0000313" key="3">
    <source>
        <dbReference type="Proteomes" id="UP000600363"/>
    </source>
</evidence>
<feature type="domain" description="Calcineurin-like phosphoesterase" evidence="1">
    <location>
        <begin position="1"/>
        <end position="193"/>
    </location>
</feature>
<reference evidence="2" key="1">
    <citation type="journal article" date="2020" name="bioRxiv">
        <title>A rank-normalized archaeal taxonomy based on genome phylogeny resolves widespread incomplete and uneven classifications.</title>
        <authorList>
            <person name="Rinke C."/>
            <person name="Chuvochina M."/>
            <person name="Mussig A.J."/>
            <person name="Chaumeil P.-A."/>
            <person name="Waite D.W."/>
            <person name="Whitman W.B."/>
            <person name="Parks D.H."/>
            <person name="Hugenholtz P."/>
        </authorList>
    </citation>
    <scope>NUCLEOTIDE SEQUENCE</scope>
    <source>
        <strain evidence="2">UBA12518</strain>
    </source>
</reference>
<dbReference type="Pfam" id="PF12850">
    <property type="entry name" value="Metallophos_2"/>
    <property type="match status" value="1"/>
</dbReference>
<dbReference type="PANTHER" id="PTHR37523:SF1">
    <property type="entry name" value="CALCINEURIN-LIKE PHOSPHOESTERASE DOMAIN-CONTAINING PROTEIN"/>
    <property type="match status" value="1"/>
</dbReference>
<dbReference type="Gene3D" id="3.60.21.10">
    <property type="match status" value="1"/>
</dbReference>
<proteinExistence type="predicted"/>
<dbReference type="InterPro" id="IPR029052">
    <property type="entry name" value="Metallo-depent_PP-like"/>
</dbReference>
<accession>A0A832RVL4</accession>
<dbReference type="InterPro" id="IPR024654">
    <property type="entry name" value="Calcineurin-like_PHP_lpxH"/>
</dbReference>
<dbReference type="AlphaFoldDB" id="A0A832RVL4"/>
<comment type="caution">
    <text evidence="2">The sequence shown here is derived from an EMBL/GenBank/DDBJ whole genome shotgun (WGS) entry which is preliminary data.</text>
</comment>
<evidence type="ECO:0000313" key="2">
    <source>
        <dbReference type="EMBL" id="HIH69294.1"/>
    </source>
</evidence>